<accession>A0A7V7P5W6</accession>
<reference evidence="2 3" key="1">
    <citation type="submission" date="2019-09" db="EMBL/GenBank/DDBJ databases">
        <title>Draft genome sequences of 48 bacterial type strains from the CCUG.</title>
        <authorList>
            <person name="Tunovic T."/>
            <person name="Pineiro-Iglesias B."/>
            <person name="Unosson C."/>
            <person name="Inganas E."/>
            <person name="Ohlen M."/>
            <person name="Cardew S."/>
            <person name="Jensie-Markopoulos S."/>
            <person name="Salva-Serra F."/>
            <person name="Jaen-Luchoro D."/>
            <person name="Karlsson R."/>
            <person name="Svensson-Stadler L."/>
            <person name="Chun J."/>
            <person name="Moore E."/>
        </authorList>
    </citation>
    <scope>NUCLEOTIDE SEQUENCE [LARGE SCALE GENOMIC DNA]</scope>
    <source>
        <strain evidence="2 3">CCUG 51522</strain>
    </source>
</reference>
<feature type="region of interest" description="Disordered" evidence="1">
    <location>
        <begin position="84"/>
        <end position="109"/>
    </location>
</feature>
<protein>
    <submittedName>
        <fullName evidence="2">Uncharacterized protein</fullName>
    </submittedName>
</protein>
<evidence type="ECO:0000313" key="2">
    <source>
        <dbReference type="EMBL" id="KAB0506084.1"/>
    </source>
</evidence>
<dbReference type="AlphaFoldDB" id="A0A7V7P5W6"/>
<proteinExistence type="predicted"/>
<organism evidence="2 3">
    <name type="scientific">Pseudomonas lini</name>
    <dbReference type="NCBI Taxonomy" id="163011"/>
    <lineage>
        <taxon>Bacteria</taxon>
        <taxon>Pseudomonadati</taxon>
        <taxon>Pseudomonadota</taxon>
        <taxon>Gammaproteobacteria</taxon>
        <taxon>Pseudomonadales</taxon>
        <taxon>Pseudomonadaceae</taxon>
        <taxon>Pseudomonas</taxon>
    </lineage>
</organism>
<name>A0A7V7P5W6_9PSED</name>
<feature type="compositionally biased region" description="Basic and acidic residues" evidence="1">
    <location>
        <begin position="96"/>
        <end position="109"/>
    </location>
</feature>
<dbReference type="Proteomes" id="UP000434925">
    <property type="component" value="Unassembled WGS sequence"/>
</dbReference>
<sequence>MSNTGQSKCRTCGSGLARESGLTFNANVDCQSAFASKPAPTWIVLSRGVTCLFLVHGLIIRRHDRSNSILKGIFPAYRGQIHERYRSSQRHRHPTNRRDARRDGECCHR</sequence>
<evidence type="ECO:0000256" key="1">
    <source>
        <dbReference type="SAM" id="MobiDB-lite"/>
    </source>
</evidence>
<gene>
    <name evidence="2" type="ORF">F7R14_08240</name>
</gene>
<evidence type="ECO:0000313" key="3">
    <source>
        <dbReference type="Proteomes" id="UP000434925"/>
    </source>
</evidence>
<comment type="caution">
    <text evidence="2">The sequence shown here is derived from an EMBL/GenBank/DDBJ whole genome shotgun (WGS) entry which is preliminary data.</text>
</comment>
<dbReference type="EMBL" id="VZPO01000003">
    <property type="protein sequence ID" value="KAB0506084.1"/>
    <property type="molecule type" value="Genomic_DNA"/>
</dbReference>